<dbReference type="InterPro" id="IPR047114">
    <property type="entry name" value="YciF"/>
</dbReference>
<dbReference type="PANTHER" id="PTHR30565">
    <property type="entry name" value="PROTEIN YCIF"/>
    <property type="match status" value="1"/>
</dbReference>
<name>A0A975G9Q0_9BACT</name>
<dbReference type="AlphaFoldDB" id="A0A975G9Q0"/>
<reference evidence="1" key="1">
    <citation type="submission" date="2021-04" db="EMBL/GenBank/DDBJ databases">
        <title>Luteolibacter sp. 32A isolated from the skin of an Anderson's salamander (Ambystoma andersonii).</title>
        <authorList>
            <person name="Spergser J."/>
            <person name="Busse H.-J."/>
        </authorList>
    </citation>
    <scope>NUCLEOTIDE SEQUENCE</scope>
    <source>
        <strain evidence="1">32A</strain>
    </source>
</reference>
<dbReference type="InterPro" id="IPR009078">
    <property type="entry name" value="Ferritin-like_SF"/>
</dbReference>
<evidence type="ECO:0000313" key="2">
    <source>
        <dbReference type="Proteomes" id="UP000676169"/>
    </source>
</evidence>
<dbReference type="InterPro" id="IPR010287">
    <property type="entry name" value="DUF892_YciF-like"/>
</dbReference>
<dbReference type="InterPro" id="IPR012347">
    <property type="entry name" value="Ferritin-like"/>
</dbReference>
<keyword evidence="2" id="KW-1185">Reference proteome</keyword>
<dbReference type="RefSeq" id="WP_211631596.1">
    <property type="nucleotide sequence ID" value="NZ_CP073100.1"/>
</dbReference>
<protein>
    <submittedName>
        <fullName evidence="1">DUF892 family protein</fullName>
    </submittedName>
</protein>
<dbReference type="KEGG" id="lamb:KBB96_00830"/>
<gene>
    <name evidence="1" type="ORF">KBB96_00830</name>
</gene>
<dbReference type="EMBL" id="CP073100">
    <property type="protein sequence ID" value="QUE51457.1"/>
    <property type="molecule type" value="Genomic_DNA"/>
</dbReference>
<accession>A0A975G9Q0</accession>
<dbReference type="Pfam" id="PF05974">
    <property type="entry name" value="DUF892"/>
    <property type="match status" value="1"/>
</dbReference>
<proteinExistence type="predicted"/>
<evidence type="ECO:0000313" key="1">
    <source>
        <dbReference type="EMBL" id="QUE51457.1"/>
    </source>
</evidence>
<organism evidence="1 2">
    <name type="scientific">Luteolibacter ambystomatis</name>
    <dbReference type="NCBI Taxonomy" id="2824561"/>
    <lineage>
        <taxon>Bacteria</taxon>
        <taxon>Pseudomonadati</taxon>
        <taxon>Verrucomicrobiota</taxon>
        <taxon>Verrucomicrobiia</taxon>
        <taxon>Verrucomicrobiales</taxon>
        <taxon>Verrucomicrobiaceae</taxon>
        <taxon>Luteolibacter</taxon>
    </lineage>
</organism>
<dbReference type="SUPFAM" id="SSF47240">
    <property type="entry name" value="Ferritin-like"/>
    <property type="match status" value="1"/>
</dbReference>
<sequence length="156" mass="17519">MTERLTDLWIEQLKNLHSLEVQLAKALPAMARTAEREEVRNFLLHHRVRAKAHATMLETILGELDETPGNVTCAAMGRLVAEWKPSDDIELLRTVRRGVHQEIERLAKAINGARVLGYDDAAELLCAAMEEEQYEDASLAKLGRRIHGHASRYAAA</sequence>
<dbReference type="Proteomes" id="UP000676169">
    <property type="component" value="Chromosome"/>
</dbReference>
<dbReference type="Gene3D" id="1.20.1260.10">
    <property type="match status" value="1"/>
</dbReference>
<dbReference type="PANTHER" id="PTHR30565:SF9">
    <property type="entry name" value="PROTEIN YCIF"/>
    <property type="match status" value="1"/>
</dbReference>